<dbReference type="KEGG" id="npa:UCRNP2_7285"/>
<reference evidence="2" key="1">
    <citation type="journal article" date="2013" name="Genome Announc.">
        <title>Draft genome sequence of Neofusicoccum parvum isolate UCR-NP2, a fungal vascular pathogen associated with grapevine cankers.</title>
        <authorList>
            <person name="Blanco-Ulate B."/>
            <person name="Rolshausen P."/>
            <person name="Cantu D."/>
        </authorList>
    </citation>
    <scope>NUCLEOTIDE SEQUENCE [LARGE SCALE GENOMIC DNA]</scope>
    <source>
        <strain evidence="2">UCR-NP2</strain>
    </source>
</reference>
<evidence type="ECO:0000313" key="1">
    <source>
        <dbReference type="EMBL" id="EOD45988.1"/>
    </source>
</evidence>
<protein>
    <submittedName>
        <fullName evidence="1">Uncharacterized protein</fullName>
    </submittedName>
</protein>
<sequence length="325" mass="35103">MGVIDKCRVRRIPLVAVYIGHIGIDTIRVVVVSQSGNIVLNQSFVTRWQLVGHRWSICRNNKCLGLCNIISPTAPSSPNATPPLFQCPADNGKVVSAAGQTFQIRCGVSIGLRLAVPRLFDSGNNDIALCLGTCVLLGTFGAGLDLNLANQNNCQCYTESTDLVVDPSKVAAVLIPNSAVPTLAVRLTLTFAAAVERAGNFVTDGFAIPKSKHTECQSTIVATFPRLIKYLSAHQSWLAFVKLAESVSTHDPSIYADSFFKLAHHQRANKHPFCLSRTALFDSAERLSSCLVGTNDQCTKSISIDRIAFGLSTDCQLALVERSVR</sequence>
<dbReference type="AlphaFoldDB" id="R1EE39"/>
<dbReference type="HOGENOM" id="CLU_855281_0_0_1"/>
<evidence type="ECO:0000313" key="2">
    <source>
        <dbReference type="Proteomes" id="UP000013521"/>
    </source>
</evidence>
<dbReference type="Proteomes" id="UP000013521">
    <property type="component" value="Unassembled WGS sequence"/>
</dbReference>
<proteinExistence type="predicted"/>
<accession>R1EE39</accession>
<dbReference type="OrthoDB" id="10535098at2759"/>
<dbReference type="EMBL" id="KB916513">
    <property type="protein sequence ID" value="EOD45988.1"/>
    <property type="molecule type" value="Genomic_DNA"/>
</dbReference>
<organism evidence="1 2">
    <name type="scientific">Botryosphaeria parva (strain UCR-NP2)</name>
    <name type="common">Grapevine canker fungus</name>
    <name type="synonym">Neofusicoccum parvum</name>
    <dbReference type="NCBI Taxonomy" id="1287680"/>
    <lineage>
        <taxon>Eukaryota</taxon>
        <taxon>Fungi</taxon>
        <taxon>Dikarya</taxon>
        <taxon>Ascomycota</taxon>
        <taxon>Pezizomycotina</taxon>
        <taxon>Dothideomycetes</taxon>
        <taxon>Dothideomycetes incertae sedis</taxon>
        <taxon>Botryosphaeriales</taxon>
        <taxon>Botryosphaeriaceae</taxon>
        <taxon>Neofusicoccum</taxon>
    </lineage>
</organism>
<gene>
    <name evidence="1" type="ORF">UCRNP2_7285</name>
</gene>
<name>R1EE39_BOTPV</name>